<gene>
    <name evidence="2" type="ORF">FYK55_26140</name>
</gene>
<comment type="caution">
    <text evidence="2">The sequence shown here is derived from an EMBL/GenBank/DDBJ whole genome shotgun (WGS) entry which is preliminary data.</text>
</comment>
<keyword evidence="1" id="KW-0812">Transmembrane</keyword>
<dbReference type="EMBL" id="VWOX01000024">
    <property type="protein sequence ID" value="KAA5538919.1"/>
    <property type="molecule type" value="Genomic_DNA"/>
</dbReference>
<keyword evidence="1" id="KW-0472">Membrane</keyword>
<dbReference type="AlphaFoldDB" id="A0A5M6D052"/>
<evidence type="ECO:0000313" key="3">
    <source>
        <dbReference type="Proteomes" id="UP000324479"/>
    </source>
</evidence>
<evidence type="ECO:0000313" key="2">
    <source>
        <dbReference type="EMBL" id="KAA5538919.1"/>
    </source>
</evidence>
<protein>
    <submittedName>
        <fullName evidence="2">Uncharacterized protein</fullName>
    </submittedName>
</protein>
<accession>A0A5M6D052</accession>
<name>A0A5M6D052_9BACT</name>
<sequence length="215" mass="25051">MVGPKWRTFSLRFLIAAVTLIAILLGIWHRGVVLREMAGGHHLEALDCGYRAAAIQRPVDEKWEWKYRALIRFDRETVSKSVPYWQRSMHHAQLRDRYLAASRRPWLPVETMPPPPKPLTLPDRDDQIESWWWAMFGDYLAENECLLNSSMGFRPGDRNLELMIELCPLAERVALCKRVELYRRFGPEFLGSEAIPSMRTWLDVDQRVAISDDGT</sequence>
<keyword evidence="3" id="KW-1185">Reference proteome</keyword>
<reference evidence="2 3" key="1">
    <citation type="submission" date="2019-08" db="EMBL/GenBank/DDBJ databases">
        <authorList>
            <person name="Dhanesh K."/>
            <person name="Kumar G."/>
            <person name="Sasikala C."/>
            <person name="Venkata Ramana C."/>
        </authorList>
    </citation>
    <scope>NUCLEOTIDE SEQUENCE [LARGE SCALE GENOMIC DNA]</scope>
    <source>
        <strain evidence="2 3">JC645</strain>
    </source>
</reference>
<organism evidence="2 3">
    <name type="scientific">Roseiconus nitratireducens</name>
    <dbReference type="NCBI Taxonomy" id="2605748"/>
    <lineage>
        <taxon>Bacteria</taxon>
        <taxon>Pseudomonadati</taxon>
        <taxon>Planctomycetota</taxon>
        <taxon>Planctomycetia</taxon>
        <taxon>Pirellulales</taxon>
        <taxon>Pirellulaceae</taxon>
        <taxon>Roseiconus</taxon>
    </lineage>
</organism>
<keyword evidence="1" id="KW-1133">Transmembrane helix</keyword>
<dbReference type="Proteomes" id="UP000324479">
    <property type="component" value="Unassembled WGS sequence"/>
</dbReference>
<proteinExistence type="predicted"/>
<dbReference type="RefSeq" id="WP_150079590.1">
    <property type="nucleotide sequence ID" value="NZ_VWOX01000024.1"/>
</dbReference>
<evidence type="ECO:0000256" key="1">
    <source>
        <dbReference type="SAM" id="Phobius"/>
    </source>
</evidence>
<feature type="transmembrane region" description="Helical" evidence="1">
    <location>
        <begin position="6"/>
        <end position="28"/>
    </location>
</feature>